<reference evidence="1" key="2">
    <citation type="submission" date="2025-08" db="UniProtKB">
        <authorList>
            <consortium name="Ensembl"/>
        </authorList>
    </citation>
    <scope>IDENTIFICATION</scope>
    <source>
        <strain evidence="1">Guanapo</strain>
    </source>
</reference>
<organism evidence="1 2">
    <name type="scientific">Poecilia reticulata</name>
    <name type="common">Guppy</name>
    <name type="synonym">Acanthophacelus reticulatus</name>
    <dbReference type="NCBI Taxonomy" id="8081"/>
    <lineage>
        <taxon>Eukaryota</taxon>
        <taxon>Metazoa</taxon>
        <taxon>Chordata</taxon>
        <taxon>Craniata</taxon>
        <taxon>Vertebrata</taxon>
        <taxon>Euteleostomi</taxon>
        <taxon>Actinopterygii</taxon>
        <taxon>Neopterygii</taxon>
        <taxon>Teleostei</taxon>
        <taxon>Neoteleostei</taxon>
        <taxon>Acanthomorphata</taxon>
        <taxon>Ovalentaria</taxon>
        <taxon>Atherinomorphae</taxon>
        <taxon>Cyprinodontiformes</taxon>
        <taxon>Poeciliidae</taxon>
        <taxon>Poeciliinae</taxon>
        <taxon>Poecilia</taxon>
    </lineage>
</organism>
<sequence length="47" mass="5029">MLSVFRQSGPKVYIVTWNVGSAVPPDDITSLFGPNVSDGSIDMFIIG</sequence>
<dbReference type="GeneTree" id="ENSGT00940000177369"/>
<evidence type="ECO:0000313" key="1">
    <source>
        <dbReference type="Ensembl" id="ENSPREP00000015747.1"/>
    </source>
</evidence>
<protein>
    <submittedName>
        <fullName evidence="1">Uncharacterized protein</fullName>
    </submittedName>
</protein>
<name>A0A3P9P1N8_POERE</name>
<dbReference type="STRING" id="8081.ENSPREP00000015747"/>
<dbReference type="AlphaFoldDB" id="A0A3P9P1N8"/>
<reference evidence="1" key="3">
    <citation type="submission" date="2025-09" db="UniProtKB">
        <authorList>
            <consortium name="Ensembl"/>
        </authorList>
    </citation>
    <scope>IDENTIFICATION</scope>
    <source>
        <strain evidence="1">Guanapo</strain>
    </source>
</reference>
<dbReference type="Proteomes" id="UP000242638">
    <property type="component" value="Unassembled WGS sequence"/>
</dbReference>
<accession>A0A3P9P1N8</accession>
<proteinExistence type="predicted"/>
<evidence type="ECO:0000313" key="2">
    <source>
        <dbReference type="Proteomes" id="UP000242638"/>
    </source>
</evidence>
<keyword evidence="2" id="KW-1185">Reference proteome</keyword>
<reference evidence="2" key="1">
    <citation type="submission" date="2013-11" db="EMBL/GenBank/DDBJ databases">
        <title>The genomic landscape of the Guanapo guppy.</title>
        <authorList>
            <person name="Kuenstner A."/>
            <person name="Dreyer C."/>
        </authorList>
    </citation>
    <scope>NUCLEOTIDE SEQUENCE</scope>
    <source>
        <strain evidence="2">Guanapo</strain>
    </source>
</reference>
<dbReference type="Ensembl" id="ENSPRET00000015911.1">
    <property type="protein sequence ID" value="ENSPREP00000015747.1"/>
    <property type="gene ID" value="ENSPREG00000010617.1"/>
</dbReference>